<feature type="region of interest" description="Disordered" evidence="1">
    <location>
        <begin position="154"/>
        <end position="285"/>
    </location>
</feature>
<feature type="compositionally biased region" description="Basic residues" evidence="1">
    <location>
        <begin position="223"/>
        <end position="232"/>
    </location>
</feature>
<proteinExistence type="predicted"/>
<feature type="compositionally biased region" description="Basic residues" evidence="1">
    <location>
        <begin position="154"/>
        <end position="165"/>
    </location>
</feature>
<organism evidence="2 3">
    <name type="scientific">Mycobacterium tuberculosis</name>
    <dbReference type="NCBI Taxonomy" id="1773"/>
    <lineage>
        <taxon>Bacteria</taxon>
        <taxon>Bacillati</taxon>
        <taxon>Actinomycetota</taxon>
        <taxon>Actinomycetes</taxon>
        <taxon>Mycobacteriales</taxon>
        <taxon>Mycobacteriaceae</taxon>
        <taxon>Mycobacterium</taxon>
        <taxon>Mycobacterium tuberculosis complex</taxon>
    </lineage>
</organism>
<feature type="compositionally biased region" description="Basic residues" evidence="1">
    <location>
        <begin position="66"/>
        <end position="75"/>
    </location>
</feature>
<feature type="compositionally biased region" description="Low complexity" evidence="1">
    <location>
        <begin position="31"/>
        <end position="42"/>
    </location>
</feature>
<feature type="region of interest" description="Disordered" evidence="1">
    <location>
        <begin position="1"/>
        <end position="42"/>
    </location>
</feature>
<dbReference type="Proteomes" id="UP000049023">
    <property type="component" value="Unassembled WGS sequence"/>
</dbReference>
<dbReference type="EMBL" id="CNFU01001499">
    <property type="protein sequence ID" value="CKT48364.1"/>
    <property type="molecule type" value="Genomic_DNA"/>
</dbReference>
<evidence type="ECO:0000313" key="2">
    <source>
        <dbReference type="EMBL" id="CKT48364.1"/>
    </source>
</evidence>
<sequence length="298" mass="31546">MSATVYSDCRRRPRRPALRRGDRGGRRSGAPRRAAAARAPGVAGARAGPFFRVRADGGRAADRRGGRGRRGVSGRNRRPVVYRGFRRACWPHRGAGRRCAVSVAAVDPPTCPGAEPVRAGPGRPDGSVVEDGDSHHRTVRRAVSYRRGVQVRCRRGGRAPVRPRRTGTGALRAGAAAGSGRRAGMRSADRPGRRRGVRRALAGRRAASGADGRRSGLHPAGHSCRHRQRRRAQPGVAVRRAADRGRHRRPGALATGRVVEQPECSSPAHRGGDSAAAAGGGDGVRIGRLAVAAMGRAR</sequence>
<evidence type="ECO:0000256" key="1">
    <source>
        <dbReference type="SAM" id="MobiDB-lite"/>
    </source>
</evidence>
<accession>A0A655AR91</accession>
<feature type="compositionally biased region" description="Basic and acidic residues" evidence="1">
    <location>
        <begin position="55"/>
        <end position="65"/>
    </location>
</feature>
<dbReference type="AlphaFoldDB" id="A0A655AR91"/>
<name>A0A655AR91_MYCTX</name>
<protein>
    <submittedName>
        <fullName evidence="2">Uncharacterized protein</fullName>
    </submittedName>
</protein>
<feature type="compositionally biased region" description="Low complexity" evidence="1">
    <location>
        <begin position="166"/>
        <end position="186"/>
    </location>
</feature>
<feature type="region of interest" description="Disordered" evidence="1">
    <location>
        <begin position="112"/>
        <end position="137"/>
    </location>
</feature>
<feature type="region of interest" description="Disordered" evidence="1">
    <location>
        <begin position="55"/>
        <end position="75"/>
    </location>
</feature>
<reference evidence="2 3" key="1">
    <citation type="submission" date="2015-03" db="EMBL/GenBank/DDBJ databases">
        <authorList>
            <consortium name="Pathogen Informatics"/>
        </authorList>
    </citation>
    <scope>NUCLEOTIDE SEQUENCE [LARGE SCALE GENOMIC DNA]</scope>
    <source>
        <strain evidence="2 3">Bir 187</strain>
    </source>
</reference>
<feature type="compositionally biased region" description="Basic residues" evidence="1">
    <location>
        <begin position="192"/>
        <end position="202"/>
    </location>
</feature>
<evidence type="ECO:0000313" key="3">
    <source>
        <dbReference type="Proteomes" id="UP000049023"/>
    </source>
</evidence>
<gene>
    <name evidence="2" type="ORF">ERS027661_04428</name>
</gene>